<comment type="caution">
    <text evidence="2">The sequence shown here is derived from an EMBL/GenBank/DDBJ whole genome shotgun (WGS) entry which is preliminary data.</text>
</comment>
<proteinExistence type="predicted"/>
<reference evidence="2" key="1">
    <citation type="journal article" date="2022" name="bioRxiv">
        <title>Sequencing and chromosome-scale assembly of the giantPleurodeles waltlgenome.</title>
        <authorList>
            <person name="Brown T."/>
            <person name="Elewa A."/>
            <person name="Iarovenko S."/>
            <person name="Subramanian E."/>
            <person name="Araus A.J."/>
            <person name="Petzold A."/>
            <person name="Susuki M."/>
            <person name="Suzuki K.-i.T."/>
            <person name="Hayashi T."/>
            <person name="Toyoda A."/>
            <person name="Oliveira C."/>
            <person name="Osipova E."/>
            <person name="Leigh N.D."/>
            <person name="Simon A."/>
            <person name="Yun M.H."/>
        </authorList>
    </citation>
    <scope>NUCLEOTIDE SEQUENCE</scope>
    <source>
        <strain evidence="2">20211129_DDA</strain>
        <tissue evidence="2">Liver</tissue>
    </source>
</reference>
<evidence type="ECO:0000256" key="1">
    <source>
        <dbReference type="SAM" id="MobiDB-lite"/>
    </source>
</evidence>
<protein>
    <submittedName>
        <fullName evidence="2">Uncharacterized protein</fullName>
    </submittedName>
</protein>
<evidence type="ECO:0000313" key="2">
    <source>
        <dbReference type="EMBL" id="KAJ1089438.1"/>
    </source>
</evidence>
<dbReference type="Proteomes" id="UP001066276">
    <property type="component" value="Chromosome 11"/>
</dbReference>
<dbReference type="AlphaFoldDB" id="A0AAV7LE69"/>
<dbReference type="EMBL" id="JANPWB010000015">
    <property type="protein sequence ID" value="KAJ1089438.1"/>
    <property type="molecule type" value="Genomic_DNA"/>
</dbReference>
<organism evidence="2 3">
    <name type="scientific">Pleurodeles waltl</name>
    <name type="common">Iberian ribbed newt</name>
    <dbReference type="NCBI Taxonomy" id="8319"/>
    <lineage>
        <taxon>Eukaryota</taxon>
        <taxon>Metazoa</taxon>
        <taxon>Chordata</taxon>
        <taxon>Craniata</taxon>
        <taxon>Vertebrata</taxon>
        <taxon>Euteleostomi</taxon>
        <taxon>Amphibia</taxon>
        <taxon>Batrachia</taxon>
        <taxon>Caudata</taxon>
        <taxon>Salamandroidea</taxon>
        <taxon>Salamandridae</taxon>
        <taxon>Pleurodelinae</taxon>
        <taxon>Pleurodeles</taxon>
    </lineage>
</organism>
<sequence>MTQSAPWTARKKTDSDASEMKTVPPASPGALSDTPVRTRASANDRHHTSAAWYHLSPVLTMESTTWSTHIQLKKAAEKLERYMGHAWMFELSEHLVRTFHKTDATQVKSVLWSINYLTEIIPD</sequence>
<keyword evidence="3" id="KW-1185">Reference proteome</keyword>
<evidence type="ECO:0000313" key="3">
    <source>
        <dbReference type="Proteomes" id="UP001066276"/>
    </source>
</evidence>
<name>A0AAV7LE69_PLEWA</name>
<accession>A0AAV7LE69</accession>
<gene>
    <name evidence="2" type="ORF">NDU88_002589</name>
</gene>
<feature type="region of interest" description="Disordered" evidence="1">
    <location>
        <begin position="1"/>
        <end position="46"/>
    </location>
</feature>